<feature type="domain" description="Leucine-binding protein" evidence="5">
    <location>
        <begin position="31"/>
        <end position="367"/>
    </location>
</feature>
<dbReference type="OrthoDB" id="9794229at2"/>
<dbReference type="PANTHER" id="PTHR30483">
    <property type="entry name" value="LEUCINE-SPECIFIC-BINDING PROTEIN"/>
    <property type="match status" value="1"/>
</dbReference>
<keyword evidence="3" id="KW-0813">Transport</keyword>
<keyword evidence="3" id="KW-0029">Amino-acid transport</keyword>
<dbReference type="CDD" id="cd06327">
    <property type="entry name" value="PBP1_SBP-like"/>
    <property type="match status" value="1"/>
</dbReference>
<reference evidence="6 7" key="1">
    <citation type="submission" date="2018-12" db="EMBL/GenBank/DDBJ databases">
        <authorList>
            <person name="Yang Y."/>
        </authorList>
    </citation>
    <scope>NUCLEOTIDE SEQUENCE [LARGE SCALE GENOMIC DNA]</scope>
    <source>
        <strain evidence="6 7">GSF71</strain>
    </source>
</reference>
<accession>A0A433JEH6</accession>
<feature type="signal peptide" evidence="4">
    <location>
        <begin position="1"/>
        <end position="26"/>
    </location>
</feature>
<gene>
    <name evidence="6" type="ORF">EJ913_00185</name>
</gene>
<dbReference type="PANTHER" id="PTHR30483:SF6">
    <property type="entry name" value="PERIPLASMIC BINDING PROTEIN OF ABC TRANSPORTER FOR NATURAL AMINO ACIDS"/>
    <property type="match status" value="1"/>
</dbReference>
<evidence type="ECO:0000313" key="6">
    <source>
        <dbReference type="EMBL" id="RUQ75579.1"/>
    </source>
</evidence>
<comment type="similarity">
    <text evidence="1">Belongs to the leucine-binding protein family.</text>
</comment>
<dbReference type="RefSeq" id="WP_126993677.1">
    <property type="nucleotide sequence ID" value="NZ_JBNPXW010000001.1"/>
</dbReference>
<dbReference type="InterPro" id="IPR028082">
    <property type="entry name" value="Peripla_BP_I"/>
</dbReference>
<dbReference type="Pfam" id="PF13458">
    <property type="entry name" value="Peripla_BP_6"/>
    <property type="match status" value="1"/>
</dbReference>
<evidence type="ECO:0000259" key="5">
    <source>
        <dbReference type="Pfam" id="PF13458"/>
    </source>
</evidence>
<evidence type="ECO:0000256" key="2">
    <source>
        <dbReference type="ARBA" id="ARBA00022729"/>
    </source>
</evidence>
<dbReference type="SUPFAM" id="SSF53822">
    <property type="entry name" value="Periplasmic binding protein-like I"/>
    <property type="match status" value="1"/>
</dbReference>
<evidence type="ECO:0000256" key="1">
    <source>
        <dbReference type="ARBA" id="ARBA00010062"/>
    </source>
</evidence>
<feature type="chain" id="PRO_5018998784" evidence="4">
    <location>
        <begin position="27"/>
        <end position="401"/>
    </location>
</feature>
<dbReference type="PROSITE" id="PS51257">
    <property type="entry name" value="PROKAR_LIPOPROTEIN"/>
    <property type="match status" value="1"/>
</dbReference>
<sequence length="401" mass="41865">MMGRAWMMASVAAGCLLAAAGGGAQAAEDAVVIGLLDDLSGPTADLSGKGKVVAAQMAIDDFGGQVLGRPVRLLASDHQNKPEIASTQAREWYDRDGVSMITGMSNSAIALAVRAIARERGKVDVIAGGTADSLIGADCSPTGILWTATARAIAGTTASVVAQTEKTWFMLTVDYSGGKSLEAAALEALKARGATVAGVARHPFNSPDFSSYLVQAQSSGAKVLALSNTGNDTLTALKQANEFGVRQSGMSIVGLYFDTTQIKALEDSAVKGLIYTSSFNWNRDAKAAAWATRFLEQRGALPSQSQAATYSSVLHYLKAVKAAGGTEPGKVIAQMRAIPVEDPVTGTGWVREDGRVMYDMYVLKAKARDAMTGPLDLVDVVKTVPPDEAFGPVSAECHLKS</sequence>
<dbReference type="Proteomes" id="UP000280346">
    <property type="component" value="Unassembled WGS sequence"/>
</dbReference>
<organism evidence="6 7">
    <name type="scientific">Azospirillum doebereinerae</name>
    <dbReference type="NCBI Taxonomy" id="92933"/>
    <lineage>
        <taxon>Bacteria</taxon>
        <taxon>Pseudomonadati</taxon>
        <taxon>Pseudomonadota</taxon>
        <taxon>Alphaproteobacteria</taxon>
        <taxon>Rhodospirillales</taxon>
        <taxon>Azospirillaceae</taxon>
        <taxon>Azospirillum</taxon>
    </lineage>
</organism>
<dbReference type="InterPro" id="IPR028081">
    <property type="entry name" value="Leu-bd"/>
</dbReference>
<evidence type="ECO:0000313" key="7">
    <source>
        <dbReference type="Proteomes" id="UP000280346"/>
    </source>
</evidence>
<keyword evidence="2 4" id="KW-0732">Signal</keyword>
<name>A0A433JEH6_9PROT</name>
<keyword evidence="7" id="KW-1185">Reference proteome</keyword>
<dbReference type="GO" id="GO:0006865">
    <property type="term" value="P:amino acid transport"/>
    <property type="evidence" value="ECO:0007669"/>
    <property type="project" value="UniProtKB-KW"/>
</dbReference>
<dbReference type="EMBL" id="RZIJ01000001">
    <property type="protein sequence ID" value="RUQ75579.1"/>
    <property type="molecule type" value="Genomic_DNA"/>
</dbReference>
<comment type="caution">
    <text evidence="6">The sequence shown here is derived from an EMBL/GenBank/DDBJ whole genome shotgun (WGS) entry which is preliminary data.</text>
</comment>
<evidence type="ECO:0000256" key="3">
    <source>
        <dbReference type="ARBA" id="ARBA00022970"/>
    </source>
</evidence>
<dbReference type="Gene3D" id="3.40.50.2300">
    <property type="match status" value="2"/>
</dbReference>
<protein>
    <submittedName>
        <fullName evidence="6">ABC transporter substrate-binding protein</fullName>
    </submittedName>
</protein>
<evidence type="ECO:0000256" key="4">
    <source>
        <dbReference type="SAM" id="SignalP"/>
    </source>
</evidence>
<dbReference type="AlphaFoldDB" id="A0A433JEH6"/>
<proteinExistence type="inferred from homology"/>
<dbReference type="InterPro" id="IPR051010">
    <property type="entry name" value="BCAA_transport"/>
</dbReference>